<protein>
    <submittedName>
        <fullName evidence="2">Isochorismatase-like</fullName>
    </submittedName>
</protein>
<proteinExistence type="predicted"/>
<gene>
    <name evidence="2" type="ORF">MSL71_50230</name>
</gene>
<dbReference type="Gene3D" id="3.40.50.850">
    <property type="entry name" value="Isochorismatase-like"/>
    <property type="match status" value="1"/>
</dbReference>
<dbReference type="SUPFAM" id="SSF52499">
    <property type="entry name" value="Isochorismatase-like hydrolases"/>
    <property type="match status" value="1"/>
</dbReference>
<dbReference type="InterPro" id="IPR036380">
    <property type="entry name" value="Isochorismatase-like_sf"/>
</dbReference>
<dbReference type="PANTHER" id="PTHR47044">
    <property type="entry name" value="OS02G0276400 PROTEIN"/>
    <property type="match status" value="1"/>
</dbReference>
<sequence>MMKEAALLIIDMQNDFVLPGAPVCVEGALETVPNIAKVLGRFRRDKAPVFHVVREYRADGSDVETNRRKAFKDAGGFVVPGTRGCDIVAGLEPVSGEYRLVKNRYSGFMQTELDLMLRRLAVSRLVVCGTQYPNCVRATIFDAVALGYDVTLVTDAASARTPEIATANMVDIANIGVHCVDTQAFLERG</sequence>
<dbReference type="Proteomes" id="UP000507962">
    <property type="component" value="Unassembled WGS sequence"/>
</dbReference>
<reference evidence="2 3" key="1">
    <citation type="submission" date="2019-03" db="EMBL/GenBank/DDBJ databases">
        <authorList>
            <person name="Nijsse B."/>
        </authorList>
    </citation>
    <scope>NUCLEOTIDE SEQUENCE [LARGE SCALE GENOMIC DNA]</scope>
    <source>
        <strain evidence="2">Desulfoluna butyratoxydans MSL71</strain>
    </source>
</reference>
<feature type="domain" description="Isochorismatase-like" evidence="1">
    <location>
        <begin position="5"/>
        <end position="183"/>
    </location>
</feature>
<dbReference type="Pfam" id="PF00857">
    <property type="entry name" value="Isochorismatase"/>
    <property type="match status" value="1"/>
</dbReference>
<dbReference type="EMBL" id="CAADHO010000015">
    <property type="protein sequence ID" value="VFQ47324.1"/>
    <property type="molecule type" value="Genomic_DNA"/>
</dbReference>
<name>A0A4U8YTW5_9BACT</name>
<organism evidence="2 3">
    <name type="scientific">Desulfoluna butyratoxydans</name>
    <dbReference type="NCBI Taxonomy" id="231438"/>
    <lineage>
        <taxon>Bacteria</taxon>
        <taxon>Pseudomonadati</taxon>
        <taxon>Thermodesulfobacteriota</taxon>
        <taxon>Desulfobacteria</taxon>
        <taxon>Desulfobacterales</taxon>
        <taxon>Desulfolunaceae</taxon>
        <taxon>Desulfoluna</taxon>
    </lineage>
</organism>
<evidence type="ECO:0000313" key="2">
    <source>
        <dbReference type="EMBL" id="VFQ47324.1"/>
    </source>
</evidence>
<evidence type="ECO:0000259" key="1">
    <source>
        <dbReference type="Pfam" id="PF00857"/>
    </source>
</evidence>
<dbReference type="AlphaFoldDB" id="A0A4U8YTW5"/>
<dbReference type="RefSeq" id="WP_218951138.1">
    <property type="nucleotide sequence ID" value="NZ_CAADHO010000015.1"/>
</dbReference>
<dbReference type="InterPro" id="IPR000868">
    <property type="entry name" value="Isochorismatase-like_dom"/>
</dbReference>
<keyword evidence="3" id="KW-1185">Reference proteome</keyword>
<evidence type="ECO:0000313" key="3">
    <source>
        <dbReference type="Proteomes" id="UP000507962"/>
    </source>
</evidence>
<accession>A0A4U8YTW5</accession>
<dbReference type="CDD" id="cd00431">
    <property type="entry name" value="cysteine_hydrolases"/>
    <property type="match status" value="1"/>
</dbReference>